<protein>
    <submittedName>
        <fullName evidence="4">DMT family transporter</fullName>
    </submittedName>
</protein>
<name>A0ABZ1BUY4_9FIRM</name>
<evidence type="ECO:0000256" key="1">
    <source>
        <dbReference type="ARBA" id="ARBA00007362"/>
    </source>
</evidence>
<dbReference type="Pfam" id="PF00892">
    <property type="entry name" value="EamA"/>
    <property type="match status" value="2"/>
</dbReference>
<evidence type="ECO:0000313" key="5">
    <source>
        <dbReference type="Proteomes" id="UP001332192"/>
    </source>
</evidence>
<accession>A0ABZ1BUY4</accession>
<feature type="transmembrane region" description="Helical" evidence="2">
    <location>
        <begin position="265"/>
        <end position="285"/>
    </location>
</feature>
<dbReference type="PANTHER" id="PTHR22911">
    <property type="entry name" value="ACYL-MALONYL CONDENSING ENZYME-RELATED"/>
    <property type="match status" value="1"/>
</dbReference>
<feature type="transmembrane region" description="Helical" evidence="2">
    <location>
        <begin position="12"/>
        <end position="30"/>
    </location>
</feature>
<keyword evidence="2" id="KW-0472">Membrane</keyword>
<feature type="transmembrane region" description="Helical" evidence="2">
    <location>
        <begin position="291"/>
        <end position="308"/>
    </location>
</feature>
<proteinExistence type="inferred from homology"/>
<feature type="transmembrane region" description="Helical" evidence="2">
    <location>
        <begin position="205"/>
        <end position="224"/>
    </location>
</feature>
<feature type="domain" description="EamA" evidence="3">
    <location>
        <begin position="14"/>
        <end position="147"/>
    </location>
</feature>
<feature type="transmembrane region" description="Helical" evidence="2">
    <location>
        <begin position="236"/>
        <end position="258"/>
    </location>
</feature>
<dbReference type="EMBL" id="CP141615">
    <property type="protein sequence ID" value="WRP16425.1"/>
    <property type="molecule type" value="Genomic_DNA"/>
</dbReference>
<feature type="domain" description="EamA" evidence="3">
    <location>
        <begin position="174"/>
        <end position="308"/>
    </location>
</feature>
<dbReference type="PANTHER" id="PTHR22911:SF76">
    <property type="entry name" value="EAMA DOMAIN-CONTAINING PROTEIN"/>
    <property type="match status" value="1"/>
</dbReference>
<sequence>MTGDASDRRAYPLLAVGVAAVSSAAIWVRLSELPPVVLAFYRLAFAAAALGLVLGGQKLLGRGARSSSGASPPPRGWWRWAALAGVSLAAHWSIWFASLGMTSVLSSTVLVTTQPLWVVLLAWLLWRERIGRGQAAALGVALAGSAAVAGADALAPGRLGPQPAEAMWSSHSLAGDALALAAAVLVSVYLLVGQRLRPHVPLLEYLGVVYGAGAATLLGVAWGLGVPVAGWPAREMWLGAGIAAVPTLIGHSALNAVVGRLGASVVATAVLGEPVGASVLALALFGEWPSALHWVGAAMILGGIYLFTRRSRVGAPGEVQAGDVTVGS</sequence>
<comment type="similarity">
    <text evidence="1">Belongs to the EamA transporter family.</text>
</comment>
<keyword evidence="5" id="KW-1185">Reference proteome</keyword>
<reference evidence="4 5" key="1">
    <citation type="journal article" date="2024" name="Front. Microbiol.">
        <title>Novel thermophilic genera Geochorda gen. nov. and Carboxydochorda gen. nov. from the deep terrestrial subsurface reveal the ecophysiological diversity in the class Limnochordia.</title>
        <authorList>
            <person name="Karnachuk O.V."/>
            <person name="Lukina A.P."/>
            <person name="Avakyan M.R."/>
            <person name="Kadnikov V.V."/>
            <person name="Begmatov S."/>
            <person name="Beletsky A.V."/>
            <person name="Vlasova K.G."/>
            <person name="Novikov A.A."/>
            <person name="Shcherbakova V.A."/>
            <person name="Mardanov A.V."/>
            <person name="Ravin N.V."/>
        </authorList>
    </citation>
    <scope>NUCLEOTIDE SEQUENCE [LARGE SCALE GENOMIC DNA]</scope>
    <source>
        <strain evidence="4 5">L945</strain>
    </source>
</reference>
<feature type="transmembrane region" description="Helical" evidence="2">
    <location>
        <begin position="36"/>
        <end position="56"/>
    </location>
</feature>
<evidence type="ECO:0000259" key="3">
    <source>
        <dbReference type="Pfam" id="PF00892"/>
    </source>
</evidence>
<evidence type="ECO:0000313" key="4">
    <source>
        <dbReference type="EMBL" id="WRP16425.1"/>
    </source>
</evidence>
<feature type="transmembrane region" description="Helical" evidence="2">
    <location>
        <begin position="135"/>
        <end position="154"/>
    </location>
</feature>
<organism evidence="4 5">
    <name type="scientific">Carboxydichorda subterranea</name>
    <dbReference type="NCBI Taxonomy" id="3109565"/>
    <lineage>
        <taxon>Bacteria</taxon>
        <taxon>Bacillati</taxon>
        <taxon>Bacillota</taxon>
        <taxon>Limnochordia</taxon>
        <taxon>Limnochordales</taxon>
        <taxon>Geochordaceae</taxon>
        <taxon>Carboxydichorda</taxon>
    </lineage>
</organism>
<dbReference type="InterPro" id="IPR000620">
    <property type="entry name" value="EamA_dom"/>
</dbReference>
<dbReference type="Proteomes" id="UP001332192">
    <property type="component" value="Chromosome"/>
</dbReference>
<gene>
    <name evidence="4" type="ORF">U7230_09985</name>
</gene>
<keyword evidence="2" id="KW-1133">Transmembrane helix</keyword>
<feature type="transmembrane region" description="Helical" evidence="2">
    <location>
        <begin position="77"/>
        <end position="98"/>
    </location>
</feature>
<dbReference type="RefSeq" id="WP_324715697.1">
    <property type="nucleotide sequence ID" value="NZ_CP141615.1"/>
</dbReference>
<dbReference type="InterPro" id="IPR037185">
    <property type="entry name" value="EmrE-like"/>
</dbReference>
<evidence type="ECO:0000256" key="2">
    <source>
        <dbReference type="SAM" id="Phobius"/>
    </source>
</evidence>
<feature type="transmembrane region" description="Helical" evidence="2">
    <location>
        <begin position="104"/>
        <end position="126"/>
    </location>
</feature>
<dbReference type="SUPFAM" id="SSF103481">
    <property type="entry name" value="Multidrug resistance efflux transporter EmrE"/>
    <property type="match status" value="2"/>
</dbReference>
<feature type="transmembrane region" description="Helical" evidence="2">
    <location>
        <begin position="174"/>
        <end position="193"/>
    </location>
</feature>
<keyword evidence="2" id="KW-0812">Transmembrane</keyword>